<dbReference type="InterPro" id="IPR013325">
    <property type="entry name" value="RNA_pol_sigma_r2"/>
</dbReference>
<dbReference type="GO" id="GO:0006352">
    <property type="term" value="P:DNA-templated transcription initiation"/>
    <property type="evidence" value="ECO:0007669"/>
    <property type="project" value="InterPro"/>
</dbReference>
<reference evidence="7" key="1">
    <citation type="journal article" date="2014" name="Int. J. Syst. Evol. Microbiol.">
        <title>Complete genome sequence of Corynebacterium casei LMG S-19264T (=DSM 44701T), isolated from a smear-ripened cheese.</title>
        <authorList>
            <consortium name="US DOE Joint Genome Institute (JGI-PGF)"/>
            <person name="Walter F."/>
            <person name="Albersmeier A."/>
            <person name="Kalinowski J."/>
            <person name="Ruckert C."/>
        </authorList>
    </citation>
    <scope>NUCLEOTIDE SEQUENCE</scope>
    <source>
        <strain evidence="7">JCM 19831</strain>
    </source>
</reference>
<dbReference type="InterPro" id="IPR036388">
    <property type="entry name" value="WH-like_DNA-bd_sf"/>
</dbReference>
<evidence type="ECO:0000313" key="8">
    <source>
        <dbReference type="Proteomes" id="UP000642070"/>
    </source>
</evidence>
<evidence type="ECO:0000313" key="7">
    <source>
        <dbReference type="EMBL" id="GGM76873.1"/>
    </source>
</evidence>
<dbReference type="Pfam" id="PF04542">
    <property type="entry name" value="Sigma70_r2"/>
    <property type="match status" value="1"/>
</dbReference>
<sequence>MERSSVDARSADSAGQPDLTGAFHTKVGVDLDTAVEIIYRRALRLSEGKAQLAQDLTQDVLAKIVHDLRSGTLAPVVEPRPWLRALVNNQFIQHYRAERRLKRGGAQWTESLDRHREQGLDPPSTVPGPEETVADRDLRARLRTAVAALPSPIREVVELVLDGHTHREIAEILGIPENTSKTRLRTAVRHLRDTLCSASE</sequence>
<dbReference type="SUPFAM" id="SSF88659">
    <property type="entry name" value="Sigma3 and sigma4 domains of RNA polymerase sigma factors"/>
    <property type="match status" value="1"/>
</dbReference>
<dbReference type="InterPro" id="IPR007627">
    <property type="entry name" value="RNA_pol_sigma70_r2"/>
</dbReference>
<keyword evidence="7" id="KW-0240">DNA-directed RNA polymerase</keyword>
<dbReference type="PANTHER" id="PTHR43133">
    <property type="entry name" value="RNA POLYMERASE ECF-TYPE SIGMA FACTO"/>
    <property type="match status" value="1"/>
</dbReference>
<dbReference type="Gene3D" id="1.10.1740.10">
    <property type="match status" value="1"/>
</dbReference>
<name>A0A917UBK8_9ACTN</name>
<dbReference type="Gene3D" id="1.10.10.10">
    <property type="entry name" value="Winged helix-like DNA-binding domain superfamily/Winged helix DNA-binding domain"/>
    <property type="match status" value="1"/>
</dbReference>
<dbReference type="GO" id="GO:0016987">
    <property type="term" value="F:sigma factor activity"/>
    <property type="evidence" value="ECO:0007669"/>
    <property type="project" value="UniProtKB-KW"/>
</dbReference>
<dbReference type="Proteomes" id="UP000642070">
    <property type="component" value="Unassembled WGS sequence"/>
</dbReference>
<dbReference type="SUPFAM" id="SSF88946">
    <property type="entry name" value="Sigma2 domain of RNA polymerase sigma factors"/>
    <property type="match status" value="1"/>
</dbReference>
<proteinExistence type="inferred from homology"/>
<keyword evidence="3" id="KW-0731">Sigma factor</keyword>
<dbReference type="InterPro" id="IPR013324">
    <property type="entry name" value="RNA_pol_sigma_r3/r4-like"/>
</dbReference>
<dbReference type="AlphaFoldDB" id="A0A917UBK8"/>
<evidence type="ECO:0000259" key="6">
    <source>
        <dbReference type="Pfam" id="PF08281"/>
    </source>
</evidence>
<keyword evidence="4" id="KW-0804">Transcription</keyword>
<feature type="domain" description="RNA polymerase sigma-70 region 2" evidence="5">
    <location>
        <begin position="38"/>
        <end position="100"/>
    </location>
</feature>
<dbReference type="EMBL" id="BMPI01000074">
    <property type="protein sequence ID" value="GGM76873.1"/>
    <property type="molecule type" value="Genomic_DNA"/>
</dbReference>
<keyword evidence="8" id="KW-1185">Reference proteome</keyword>
<dbReference type="Pfam" id="PF08281">
    <property type="entry name" value="Sigma70_r4_2"/>
    <property type="match status" value="1"/>
</dbReference>
<evidence type="ECO:0000256" key="2">
    <source>
        <dbReference type="ARBA" id="ARBA00023015"/>
    </source>
</evidence>
<comment type="similarity">
    <text evidence="1">Belongs to the sigma-70 factor family. ECF subfamily.</text>
</comment>
<feature type="domain" description="RNA polymerase sigma factor 70 region 4 type 2" evidence="6">
    <location>
        <begin position="140"/>
        <end position="191"/>
    </location>
</feature>
<dbReference type="NCBIfam" id="TIGR02937">
    <property type="entry name" value="sigma70-ECF"/>
    <property type="match status" value="1"/>
</dbReference>
<dbReference type="CDD" id="cd06171">
    <property type="entry name" value="Sigma70_r4"/>
    <property type="match status" value="1"/>
</dbReference>
<dbReference type="GO" id="GO:0000428">
    <property type="term" value="C:DNA-directed RNA polymerase complex"/>
    <property type="evidence" value="ECO:0007669"/>
    <property type="project" value="UniProtKB-KW"/>
</dbReference>
<comment type="caution">
    <text evidence="7">The sequence shown here is derived from an EMBL/GenBank/DDBJ whole genome shotgun (WGS) entry which is preliminary data.</text>
</comment>
<dbReference type="GO" id="GO:0003677">
    <property type="term" value="F:DNA binding"/>
    <property type="evidence" value="ECO:0007669"/>
    <property type="project" value="InterPro"/>
</dbReference>
<dbReference type="PANTHER" id="PTHR43133:SF62">
    <property type="entry name" value="RNA POLYMERASE SIGMA FACTOR SIGZ"/>
    <property type="match status" value="1"/>
</dbReference>
<dbReference type="InterPro" id="IPR013249">
    <property type="entry name" value="RNA_pol_sigma70_r4_t2"/>
</dbReference>
<accession>A0A917UBK8</accession>
<reference evidence="7" key="2">
    <citation type="submission" date="2020-09" db="EMBL/GenBank/DDBJ databases">
        <authorList>
            <person name="Sun Q."/>
            <person name="Ohkuma M."/>
        </authorList>
    </citation>
    <scope>NUCLEOTIDE SEQUENCE</scope>
    <source>
        <strain evidence="7">JCM 19831</strain>
    </source>
</reference>
<dbReference type="InterPro" id="IPR014284">
    <property type="entry name" value="RNA_pol_sigma-70_dom"/>
</dbReference>
<evidence type="ECO:0000256" key="3">
    <source>
        <dbReference type="ARBA" id="ARBA00023082"/>
    </source>
</evidence>
<keyword evidence="2" id="KW-0805">Transcription regulation</keyword>
<evidence type="ECO:0000256" key="4">
    <source>
        <dbReference type="ARBA" id="ARBA00023163"/>
    </source>
</evidence>
<evidence type="ECO:0000256" key="1">
    <source>
        <dbReference type="ARBA" id="ARBA00010641"/>
    </source>
</evidence>
<evidence type="ECO:0000259" key="5">
    <source>
        <dbReference type="Pfam" id="PF04542"/>
    </source>
</evidence>
<gene>
    <name evidence="7" type="ORF">GCM10007977_092960</name>
</gene>
<organism evidence="7 8">
    <name type="scientific">Dactylosporangium sucinum</name>
    <dbReference type="NCBI Taxonomy" id="1424081"/>
    <lineage>
        <taxon>Bacteria</taxon>
        <taxon>Bacillati</taxon>
        <taxon>Actinomycetota</taxon>
        <taxon>Actinomycetes</taxon>
        <taxon>Micromonosporales</taxon>
        <taxon>Micromonosporaceae</taxon>
        <taxon>Dactylosporangium</taxon>
    </lineage>
</organism>
<dbReference type="InterPro" id="IPR039425">
    <property type="entry name" value="RNA_pol_sigma-70-like"/>
</dbReference>
<protein>
    <submittedName>
        <fullName evidence="7">DNA-directed RNA polymerase sigma-70 factor</fullName>
    </submittedName>
</protein>